<keyword evidence="3" id="KW-1185">Reference proteome</keyword>
<name>A0A1M5BM71_LOKAT</name>
<protein>
    <submittedName>
        <fullName evidence="2">Uncharacterized protein</fullName>
    </submittedName>
</protein>
<reference evidence="3" key="1">
    <citation type="submission" date="2016-11" db="EMBL/GenBank/DDBJ databases">
        <authorList>
            <person name="Varghese N."/>
            <person name="Submissions S."/>
        </authorList>
    </citation>
    <scope>NUCLEOTIDE SEQUENCE [LARGE SCALE GENOMIC DNA]</scope>
    <source>
        <strain evidence="3">DSM 29326</strain>
    </source>
</reference>
<evidence type="ECO:0000313" key="3">
    <source>
        <dbReference type="Proteomes" id="UP000183987"/>
    </source>
</evidence>
<feature type="region of interest" description="Disordered" evidence="1">
    <location>
        <begin position="122"/>
        <end position="193"/>
    </location>
</feature>
<dbReference type="EMBL" id="FQUE01000006">
    <property type="protein sequence ID" value="SHF43601.1"/>
    <property type="molecule type" value="Genomic_DNA"/>
</dbReference>
<dbReference type="AntiFam" id="ANF00041">
    <property type="entry name" value="Antisense to RNaseP"/>
</dbReference>
<sequence length="193" mass="20534">MCGWPVSRILSTALRRLDDHSSKAAVADDPLAANPGLSGQASLPGYPSLDHTGARPLFGIAPGGACRAASVAGRAVGSYPTVSPFPCTQGSLFSVALSLGLPPPGVTRHRCRHGVRTFLERCRPRPSSHPHGPSPKRWRAKRQRESVPPDRRSAPCPPDTRAPSRGAGTACGRQRAAPRRPRRRYSRRSASAG</sequence>
<feature type="compositionally biased region" description="Basic and acidic residues" evidence="1">
    <location>
        <begin position="143"/>
        <end position="153"/>
    </location>
</feature>
<evidence type="ECO:0000256" key="1">
    <source>
        <dbReference type="SAM" id="MobiDB-lite"/>
    </source>
</evidence>
<dbReference type="Proteomes" id="UP000183987">
    <property type="component" value="Unassembled WGS sequence"/>
</dbReference>
<proteinExistence type="predicted"/>
<feature type="compositionally biased region" description="Basic residues" evidence="1">
    <location>
        <begin position="124"/>
        <end position="142"/>
    </location>
</feature>
<evidence type="ECO:0000313" key="2">
    <source>
        <dbReference type="EMBL" id="SHF43601.1"/>
    </source>
</evidence>
<organism evidence="2 3">
    <name type="scientific">Loktanella atrilutea</name>
    <dbReference type="NCBI Taxonomy" id="366533"/>
    <lineage>
        <taxon>Bacteria</taxon>
        <taxon>Pseudomonadati</taxon>
        <taxon>Pseudomonadota</taxon>
        <taxon>Alphaproteobacteria</taxon>
        <taxon>Rhodobacterales</taxon>
        <taxon>Roseobacteraceae</taxon>
        <taxon>Loktanella</taxon>
    </lineage>
</organism>
<feature type="compositionally biased region" description="Basic residues" evidence="1">
    <location>
        <begin position="176"/>
        <end position="187"/>
    </location>
</feature>
<gene>
    <name evidence="2" type="ORF">SAMN05444339_10677</name>
</gene>
<dbReference type="AlphaFoldDB" id="A0A1M5BM71"/>
<accession>A0A1M5BM71</accession>